<dbReference type="AlphaFoldDB" id="A0A967ECU2"/>
<dbReference type="Gene3D" id="3.40.630.30">
    <property type="match status" value="1"/>
</dbReference>
<feature type="domain" description="N-acetyltransferase" evidence="9">
    <location>
        <begin position="2"/>
        <end position="147"/>
    </location>
</feature>
<comment type="catalytic activity">
    <reaction evidence="8">
        <text>kanamycin B + acetyl-CoA = N(6')-acetylkanamycin B + CoA + H(+)</text>
        <dbReference type="Rhea" id="RHEA:16449"/>
        <dbReference type="ChEBI" id="CHEBI:15378"/>
        <dbReference type="ChEBI" id="CHEBI:57287"/>
        <dbReference type="ChEBI" id="CHEBI:57288"/>
        <dbReference type="ChEBI" id="CHEBI:58390"/>
        <dbReference type="ChEBI" id="CHEBI:58549"/>
        <dbReference type="EC" id="2.3.1.82"/>
    </reaction>
</comment>
<dbReference type="RefSeq" id="WP_166204769.1">
    <property type="nucleotide sequence ID" value="NZ_VIKU02000001.1"/>
</dbReference>
<proteinExistence type="predicted"/>
<keyword evidence="6" id="KW-0012">Acyltransferase</keyword>
<evidence type="ECO:0000256" key="3">
    <source>
        <dbReference type="ARBA" id="ARBA00017677"/>
    </source>
</evidence>
<dbReference type="Proteomes" id="UP000707206">
    <property type="component" value="Unassembled WGS sequence"/>
</dbReference>
<evidence type="ECO:0000256" key="1">
    <source>
        <dbReference type="ARBA" id="ARBA00011738"/>
    </source>
</evidence>
<dbReference type="Pfam" id="PF00583">
    <property type="entry name" value="Acetyltransf_1"/>
    <property type="match status" value="1"/>
</dbReference>
<evidence type="ECO:0000313" key="10">
    <source>
        <dbReference type="EMBL" id="NHF58638.1"/>
    </source>
</evidence>
<dbReference type="EC" id="2.3.1.82" evidence="2"/>
<organism evidence="10 11">
    <name type="scientific">Pelagihabitans pacificus</name>
    <dbReference type="NCBI Taxonomy" id="2696054"/>
    <lineage>
        <taxon>Bacteria</taxon>
        <taxon>Pseudomonadati</taxon>
        <taxon>Bacteroidota</taxon>
        <taxon>Flavobacteriia</taxon>
        <taxon>Flavobacteriales</taxon>
        <taxon>Flavobacteriaceae</taxon>
        <taxon>Pelagihabitans</taxon>
    </lineage>
</organism>
<evidence type="ECO:0000256" key="2">
    <source>
        <dbReference type="ARBA" id="ARBA00012888"/>
    </source>
</evidence>
<evidence type="ECO:0000256" key="6">
    <source>
        <dbReference type="ARBA" id="ARBA00023315"/>
    </source>
</evidence>
<keyword evidence="11" id="KW-1185">Reference proteome</keyword>
<keyword evidence="4" id="KW-0808">Transferase</keyword>
<dbReference type="GO" id="GO:0047663">
    <property type="term" value="F:aminoglycoside 6'-N-acetyltransferase activity"/>
    <property type="evidence" value="ECO:0007669"/>
    <property type="project" value="UniProtKB-EC"/>
</dbReference>
<dbReference type="NCBIfam" id="NF043067">
    <property type="entry name" value="AAC_6p_group_E"/>
    <property type="match status" value="1"/>
</dbReference>
<reference evidence="10" key="2">
    <citation type="submission" date="2020-03" db="EMBL/GenBank/DDBJ databases">
        <title>Flavobacteriaceae bacterium strain TP-CH-4, a member of the family Flavobacteriaceae isolated from a deep-sea seamount.</title>
        <authorList>
            <person name="Zhang D.-C."/>
        </authorList>
    </citation>
    <scope>NUCLEOTIDE SEQUENCE</scope>
    <source>
        <strain evidence="10">TP-CH-4</strain>
    </source>
</reference>
<sequence>MAEIVEIAHSNYQEIARLASKLWPDSTLEEEKKYFHHCISDTTHTAFLLTMETTSIGFVLVSLRNDFVEGTKSKPVCYIEGIYVEPPHRRKGYAELLIHKAESWGKAMNCTEIASDTEINNRASIAFHKGIGFKEINRVVCFAKAIL</sequence>
<keyword evidence="5" id="KW-0046">Antibiotic resistance</keyword>
<comment type="caution">
    <text evidence="10">The sequence shown here is derived from an EMBL/GenBank/DDBJ whole genome shotgun (WGS) entry which is preliminary data.</text>
</comment>
<dbReference type="InterPro" id="IPR016181">
    <property type="entry name" value="Acyl_CoA_acyltransferase"/>
</dbReference>
<protein>
    <recommendedName>
        <fullName evidence="3">Aminoglycoside N(6')-acetyltransferase type 1</fullName>
        <ecNumber evidence="2">2.3.1.82</ecNumber>
    </recommendedName>
    <alternativeName>
        <fullName evidence="7">Aminoglycoside resistance protein</fullName>
    </alternativeName>
</protein>
<dbReference type="PANTHER" id="PTHR43072:SF60">
    <property type="entry name" value="L-2,4-DIAMINOBUTYRIC ACID ACETYLTRANSFERASE"/>
    <property type="match status" value="1"/>
</dbReference>
<dbReference type="PROSITE" id="PS51186">
    <property type="entry name" value="GNAT"/>
    <property type="match status" value="1"/>
</dbReference>
<dbReference type="InterPro" id="IPR000182">
    <property type="entry name" value="GNAT_dom"/>
</dbReference>
<name>A0A967ECU2_9FLAO</name>
<evidence type="ECO:0000259" key="9">
    <source>
        <dbReference type="PROSITE" id="PS51186"/>
    </source>
</evidence>
<dbReference type="SUPFAM" id="SSF55729">
    <property type="entry name" value="Acyl-CoA N-acyltransferases (Nat)"/>
    <property type="match status" value="1"/>
</dbReference>
<comment type="subunit">
    <text evidence="1">Homodimer.</text>
</comment>
<evidence type="ECO:0000256" key="7">
    <source>
        <dbReference type="ARBA" id="ARBA00029660"/>
    </source>
</evidence>
<accession>A0A967ECU2</accession>
<dbReference type="PIRSF" id="PIRSF000452">
    <property type="entry name" value="6-N-acetyltransf"/>
    <property type="match status" value="1"/>
</dbReference>
<dbReference type="GO" id="GO:0046677">
    <property type="term" value="P:response to antibiotic"/>
    <property type="evidence" value="ECO:0007669"/>
    <property type="project" value="UniProtKB-KW"/>
</dbReference>
<evidence type="ECO:0000313" key="11">
    <source>
        <dbReference type="Proteomes" id="UP000707206"/>
    </source>
</evidence>
<reference evidence="10" key="1">
    <citation type="submission" date="2019-07" db="EMBL/GenBank/DDBJ databases">
        <authorList>
            <person name="De-Chao Zhang Q."/>
        </authorList>
    </citation>
    <scope>NUCLEOTIDE SEQUENCE</scope>
    <source>
        <strain evidence="10">TP-CH-4</strain>
    </source>
</reference>
<gene>
    <name evidence="10" type="ORF">FK220_004765</name>
</gene>
<evidence type="ECO:0000256" key="4">
    <source>
        <dbReference type="ARBA" id="ARBA00022679"/>
    </source>
</evidence>
<dbReference type="InterPro" id="IPR024170">
    <property type="entry name" value="Aminoglycoside_N6-AcTrfrase"/>
</dbReference>
<evidence type="ECO:0000256" key="5">
    <source>
        <dbReference type="ARBA" id="ARBA00023251"/>
    </source>
</evidence>
<dbReference type="CDD" id="cd04301">
    <property type="entry name" value="NAT_SF"/>
    <property type="match status" value="1"/>
</dbReference>
<dbReference type="PANTHER" id="PTHR43072">
    <property type="entry name" value="N-ACETYLTRANSFERASE"/>
    <property type="match status" value="1"/>
</dbReference>
<evidence type="ECO:0000256" key="8">
    <source>
        <dbReference type="ARBA" id="ARBA00048923"/>
    </source>
</evidence>
<dbReference type="EMBL" id="VIKU02000001">
    <property type="protein sequence ID" value="NHF58638.1"/>
    <property type="molecule type" value="Genomic_DNA"/>
</dbReference>